<dbReference type="InterPro" id="IPR051691">
    <property type="entry name" value="Metab_Enz_Cyan_OpOx_G3PDH"/>
</dbReference>
<dbReference type="AlphaFoldDB" id="A0A2T5G0M9"/>
<dbReference type="Proteomes" id="UP000244162">
    <property type="component" value="Unassembled WGS sequence"/>
</dbReference>
<dbReference type="PRINTS" id="PR00368">
    <property type="entry name" value="FADPNR"/>
</dbReference>
<keyword evidence="5" id="KW-1185">Reference proteome</keyword>
<feature type="domain" description="FAD/NAD(P)-binding" evidence="3">
    <location>
        <begin position="5"/>
        <end position="307"/>
    </location>
</feature>
<reference evidence="4 5" key="1">
    <citation type="submission" date="2017-09" db="EMBL/GenBank/DDBJ databases">
        <title>Sphingomonas panjinensis sp.nov., isolated from oil-contaminated soil.</title>
        <authorList>
            <person name="Wang L."/>
            <person name="Chen L."/>
        </authorList>
    </citation>
    <scope>NUCLEOTIDE SEQUENCE [LARGE SCALE GENOMIC DNA]</scope>
    <source>
        <strain evidence="4 5">FW-11</strain>
    </source>
</reference>
<dbReference type="InterPro" id="IPR036188">
    <property type="entry name" value="FAD/NAD-bd_sf"/>
</dbReference>
<evidence type="ECO:0000256" key="1">
    <source>
        <dbReference type="ARBA" id="ARBA00023002"/>
    </source>
</evidence>
<dbReference type="OrthoDB" id="5287468at2"/>
<dbReference type="Gene3D" id="1.10.10.1100">
    <property type="entry name" value="BFD-like [2Fe-2S]-binding domain"/>
    <property type="match status" value="1"/>
</dbReference>
<dbReference type="GO" id="GO:0016491">
    <property type="term" value="F:oxidoreductase activity"/>
    <property type="evidence" value="ECO:0007669"/>
    <property type="project" value="UniProtKB-KW"/>
</dbReference>
<name>A0A2T5G0M9_9SPHN</name>
<evidence type="ECO:0000313" key="5">
    <source>
        <dbReference type="Proteomes" id="UP000244162"/>
    </source>
</evidence>
<dbReference type="PANTHER" id="PTHR42949:SF3">
    <property type="entry name" value="ANAEROBIC GLYCEROL-3-PHOSPHATE DEHYDROGENASE SUBUNIT B"/>
    <property type="match status" value="1"/>
</dbReference>
<dbReference type="RefSeq" id="WP_107965930.1">
    <property type="nucleotide sequence ID" value="NZ_NWBU01000004.1"/>
</dbReference>
<accession>A0A2T5G0M9</accession>
<comment type="caution">
    <text evidence="4">The sequence shown here is derived from an EMBL/GenBank/DDBJ whole genome shotgun (WGS) entry which is preliminary data.</text>
</comment>
<gene>
    <name evidence="4" type="ORF">CLG96_00575</name>
</gene>
<organism evidence="4 5">
    <name type="scientific">Sphingomonas oleivorans</name>
    <dbReference type="NCBI Taxonomy" id="1735121"/>
    <lineage>
        <taxon>Bacteria</taxon>
        <taxon>Pseudomonadati</taxon>
        <taxon>Pseudomonadota</taxon>
        <taxon>Alphaproteobacteria</taxon>
        <taxon>Sphingomonadales</taxon>
        <taxon>Sphingomonadaceae</taxon>
        <taxon>Sphingomonas</taxon>
    </lineage>
</organism>
<proteinExistence type="predicted"/>
<dbReference type="InterPro" id="IPR007419">
    <property type="entry name" value="BFD-like_2Fe2S-bd_dom"/>
</dbReference>
<dbReference type="EMBL" id="NWBU01000004">
    <property type="protein sequence ID" value="PTQ12693.1"/>
    <property type="molecule type" value="Genomic_DNA"/>
</dbReference>
<dbReference type="PIRSF" id="PIRSF037495">
    <property type="entry name" value="Opine_OX_OoxA/HcnB"/>
    <property type="match status" value="1"/>
</dbReference>
<sequence length="457" mass="48858">MADPRIIVVGAGPAGVRAAECLVEAGLRPIVIDEASFSGGQIYRRQPRNFTRSYESLYGFDAAKARALHGAFDGLKDAVDYRPDTLAWNIAGNVLHTVSDGVARAIEFDAAILATGATDRLAPIKGWTLPGSYSLGGSQIALKAQACGIGARVVFMGTGPLLYLVAYQYAKAGVEVAAVLDTSPLSAQAKAMADLVVRPDFLARGLYFRAQLMARRVTVRNGITPIEVIGQSSVEGVRYRTADGREHRIECDAVAMGFHLRSETQLADLAGCPFVFDEATGQWRPEKDGDGRTGRPGIYVAGDGAKVLGADAAETAGRLAALAAMKDLGRSVEEAEMDRLRGKMRRFDRFRRGLATAFPWPAGLVRQVEDDVIVCRCEVITAGQIRETACAKGAPEMNRTKALSRVGMGRCQGRFCGSAAAEILAEVRGRDLSEVGRLRGQAPVKPLSVSTIVEKAE</sequence>
<dbReference type="Gene3D" id="3.50.50.60">
    <property type="entry name" value="FAD/NAD(P)-binding domain"/>
    <property type="match status" value="3"/>
</dbReference>
<dbReference type="SUPFAM" id="SSF51905">
    <property type="entry name" value="FAD/NAD(P)-binding domain"/>
    <property type="match status" value="1"/>
</dbReference>
<evidence type="ECO:0000259" key="3">
    <source>
        <dbReference type="Pfam" id="PF07992"/>
    </source>
</evidence>
<dbReference type="CDD" id="cd19946">
    <property type="entry name" value="GlpA-like_Fer2_BFD-like"/>
    <property type="match status" value="1"/>
</dbReference>
<dbReference type="InterPro" id="IPR023753">
    <property type="entry name" value="FAD/NAD-binding_dom"/>
</dbReference>
<protein>
    <submittedName>
        <fullName evidence="4">FAD/NAD(P)-binding oxidoreductase</fullName>
    </submittedName>
</protein>
<dbReference type="PANTHER" id="PTHR42949">
    <property type="entry name" value="ANAEROBIC GLYCEROL-3-PHOSPHATE DEHYDROGENASE SUBUNIT B"/>
    <property type="match status" value="1"/>
</dbReference>
<evidence type="ECO:0000259" key="2">
    <source>
        <dbReference type="Pfam" id="PF04324"/>
    </source>
</evidence>
<feature type="domain" description="BFD-like [2Fe-2S]-binding" evidence="2">
    <location>
        <begin position="373"/>
        <end position="426"/>
    </location>
</feature>
<dbReference type="Pfam" id="PF07992">
    <property type="entry name" value="Pyr_redox_2"/>
    <property type="match status" value="1"/>
</dbReference>
<dbReference type="InterPro" id="IPR017224">
    <property type="entry name" value="Opine_Oxase_asu/HCN_bsu"/>
</dbReference>
<keyword evidence="1" id="KW-0560">Oxidoreductase</keyword>
<dbReference type="Pfam" id="PF04324">
    <property type="entry name" value="Fer2_BFD"/>
    <property type="match status" value="1"/>
</dbReference>
<dbReference type="PRINTS" id="PR00469">
    <property type="entry name" value="PNDRDTASEII"/>
</dbReference>
<evidence type="ECO:0000313" key="4">
    <source>
        <dbReference type="EMBL" id="PTQ12693.1"/>
    </source>
</evidence>
<dbReference type="InterPro" id="IPR041854">
    <property type="entry name" value="BFD-like_2Fe2S-bd_dom_sf"/>
</dbReference>